<dbReference type="AlphaFoldDB" id="A0A2W5A4W0"/>
<evidence type="ECO:0000313" key="10">
    <source>
        <dbReference type="EMBL" id="PZO89564.1"/>
    </source>
</evidence>
<evidence type="ECO:0000256" key="4">
    <source>
        <dbReference type="ARBA" id="ARBA00022989"/>
    </source>
</evidence>
<keyword evidence="3 8" id="KW-0812">Transmembrane</keyword>
<dbReference type="Proteomes" id="UP000249066">
    <property type="component" value="Unassembled WGS sequence"/>
</dbReference>
<accession>A0A2W5A4W0</accession>
<keyword evidence="5" id="KW-0443">Lipid metabolism</keyword>
<evidence type="ECO:0000256" key="7">
    <source>
        <dbReference type="ARBA" id="ARBA00023315"/>
    </source>
</evidence>
<reference evidence="10 11" key="1">
    <citation type="submission" date="2017-08" db="EMBL/GenBank/DDBJ databases">
        <title>Infants hospitalized years apart are colonized by the same room-sourced microbial strains.</title>
        <authorList>
            <person name="Brooks B."/>
            <person name="Olm M.R."/>
            <person name="Firek B.A."/>
            <person name="Baker R."/>
            <person name="Thomas B.C."/>
            <person name="Morowitz M.J."/>
            <person name="Banfield J.F."/>
        </authorList>
    </citation>
    <scope>NUCLEOTIDE SEQUENCE [LARGE SCALE GENOMIC DNA]</scope>
    <source>
        <strain evidence="10">S2_018_000_R2_101</strain>
    </source>
</reference>
<name>A0A2W5A4W0_9SPHN</name>
<comment type="caution">
    <text evidence="10">The sequence shown here is derived from an EMBL/GenBank/DDBJ whole genome shotgun (WGS) entry which is preliminary data.</text>
</comment>
<feature type="transmembrane region" description="Helical" evidence="8">
    <location>
        <begin position="21"/>
        <end position="41"/>
    </location>
</feature>
<keyword evidence="4 8" id="KW-1133">Transmembrane helix</keyword>
<evidence type="ECO:0000256" key="3">
    <source>
        <dbReference type="ARBA" id="ARBA00022692"/>
    </source>
</evidence>
<feature type="domain" description="Phospholipid/glycerol acyltransferase" evidence="9">
    <location>
        <begin position="74"/>
        <end position="188"/>
    </location>
</feature>
<evidence type="ECO:0000313" key="11">
    <source>
        <dbReference type="Proteomes" id="UP000249066"/>
    </source>
</evidence>
<keyword evidence="6 8" id="KW-0472">Membrane</keyword>
<evidence type="ECO:0000256" key="8">
    <source>
        <dbReference type="SAM" id="Phobius"/>
    </source>
</evidence>
<dbReference type="Pfam" id="PF01553">
    <property type="entry name" value="Acyltransferase"/>
    <property type="match status" value="1"/>
</dbReference>
<dbReference type="GO" id="GO:0016020">
    <property type="term" value="C:membrane"/>
    <property type="evidence" value="ECO:0007669"/>
    <property type="project" value="UniProtKB-SubCell"/>
</dbReference>
<dbReference type="SMART" id="SM00563">
    <property type="entry name" value="PlsC"/>
    <property type="match status" value="1"/>
</dbReference>
<comment type="subcellular location">
    <subcellularLocation>
        <location evidence="1">Membrane</location>
    </subcellularLocation>
</comment>
<organism evidence="10 11">
    <name type="scientific">Sphingomonas sanxanigenens</name>
    <dbReference type="NCBI Taxonomy" id="397260"/>
    <lineage>
        <taxon>Bacteria</taxon>
        <taxon>Pseudomonadati</taxon>
        <taxon>Pseudomonadota</taxon>
        <taxon>Alphaproteobacteria</taxon>
        <taxon>Sphingomonadales</taxon>
        <taxon>Sphingomonadaceae</taxon>
        <taxon>Sphingomonas</taxon>
    </lineage>
</organism>
<evidence type="ECO:0000259" key="9">
    <source>
        <dbReference type="SMART" id="SM00563"/>
    </source>
</evidence>
<dbReference type="CDD" id="cd07989">
    <property type="entry name" value="LPLAT_AGPAT-like"/>
    <property type="match status" value="1"/>
</dbReference>
<keyword evidence="2 10" id="KW-0808">Transferase</keyword>
<dbReference type="GO" id="GO:0006629">
    <property type="term" value="P:lipid metabolic process"/>
    <property type="evidence" value="ECO:0007669"/>
    <property type="project" value="UniProtKB-KW"/>
</dbReference>
<sequence length="259" mass="27749">MASLSIARADPLGTARALARLAGMVAALVICVPLHLITRLFRLPSPFPRIFLGSVGRICGAVVTTEGRRVTRDVFYVCNHLSWIDICVLGGASGTAFVSQDGIEAAPVVGWLAGLNNTVFVSRTDRLSVGSQVEALRWALAARQPITIFPEGTTTDGRSLLPFKPALFAVMTPPPRPMLVQPVLLDYGEAGPDIAWVGEEAGLDNTRRVLGRPGGFKVRIRYLEPFDPAALGDRKAIAREARERIRAALSASLGGQTIL</sequence>
<evidence type="ECO:0000256" key="5">
    <source>
        <dbReference type="ARBA" id="ARBA00023098"/>
    </source>
</evidence>
<proteinExistence type="predicted"/>
<protein>
    <submittedName>
        <fullName evidence="10">1-acyl-sn-glycerol-3-phosphate acyltransferase</fullName>
    </submittedName>
</protein>
<dbReference type="EMBL" id="QFNN01000054">
    <property type="protein sequence ID" value="PZO89564.1"/>
    <property type="molecule type" value="Genomic_DNA"/>
</dbReference>
<evidence type="ECO:0000256" key="1">
    <source>
        <dbReference type="ARBA" id="ARBA00004370"/>
    </source>
</evidence>
<evidence type="ECO:0000256" key="6">
    <source>
        <dbReference type="ARBA" id="ARBA00023136"/>
    </source>
</evidence>
<keyword evidence="7 10" id="KW-0012">Acyltransferase</keyword>
<dbReference type="PANTHER" id="PTHR23063">
    <property type="entry name" value="PHOSPHOLIPID ACYLTRANSFERASE"/>
    <property type="match status" value="1"/>
</dbReference>
<dbReference type="PANTHER" id="PTHR23063:SF52">
    <property type="entry name" value="LYSOPHOSPHATIDYLCHOLINE ACYLTRANSFERASE"/>
    <property type="match status" value="1"/>
</dbReference>
<dbReference type="GO" id="GO:0016746">
    <property type="term" value="F:acyltransferase activity"/>
    <property type="evidence" value="ECO:0007669"/>
    <property type="project" value="UniProtKB-KW"/>
</dbReference>
<dbReference type="SUPFAM" id="SSF69593">
    <property type="entry name" value="Glycerol-3-phosphate (1)-acyltransferase"/>
    <property type="match status" value="1"/>
</dbReference>
<gene>
    <name evidence="10" type="ORF">DI623_09795</name>
</gene>
<evidence type="ECO:0000256" key="2">
    <source>
        <dbReference type="ARBA" id="ARBA00022679"/>
    </source>
</evidence>
<dbReference type="InterPro" id="IPR002123">
    <property type="entry name" value="Plipid/glycerol_acylTrfase"/>
</dbReference>